<dbReference type="Pfam" id="PF20147">
    <property type="entry name" value="Crinkler"/>
    <property type="match status" value="1"/>
</dbReference>
<proteinExistence type="predicted"/>
<accession>A0A9W6U789</accession>
<reference evidence="5" key="1">
    <citation type="submission" date="2023-04" db="EMBL/GenBank/DDBJ databases">
        <title>Phytophthora fragariaefolia NBRC 109709.</title>
        <authorList>
            <person name="Ichikawa N."/>
            <person name="Sato H."/>
            <person name="Tonouchi N."/>
        </authorList>
    </citation>
    <scope>NUCLEOTIDE SEQUENCE</scope>
    <source>
        <strain evidence="5">NBRC 109709</strain>
    </source>
</reference>
<comment type="subcellular location">
    <subcellularLocation>
        <location evidence="1">Host cell</location>
    </subcellularLocation>
    <subcellularLocation>
        <location evidence="2">Secreted</location>
    </subcellularLocation>
</comment>
<evidence type="ECO:0000256" key="2">
    <source>
        <dbReference type="ARBA" id="ARBA00004613"/>
    </source>
</evidence>
<evidence type="ECO:0000313" key="5">
    <source>
        <dbReference type="EMBL" id="GMF27374.1"/>
    </source>
</evidence>
<name>A0A9W6U789_9STRA</name>
<dbReference type="GO" id="GO:0005576">
    <property type="term" value="C:extracellular region"/>
    <property type="evidence" value="ECO:0007669"/>
    <property type="project" value="UniProtKB-SubCell"/>
</dbReference>
<dbReference type="GO" id="GO:0043657">
    <property type="term" value="C:host cell"/>
    <property type="evidence" value="ECO:0007669"/>
    <property type="project" value="UniProtKB-SubCell"/>
</dbReference>
<protein>
    <submittedName>
        <fullName evidence="5">Unnamed protein product</fullName>
    </submittedName>
</protein>
<gene>
    <name evidence="5" type="ORF">Pfra01_000541500</name>
</gene>
<keyword evidence="6" id="KW-1185">Reference proteome</keyword>
<sequence>MLPTLLLNKPQVGPTADTPSGIPASLLRRMLTSISDGQIQRSIDHDPQFGNLQSAMKLVCAIVGAPGEVFRVEITEDNSVYDLKTIIKAKKPLFFRCISAMHLALYLAKKDGAWLPYNDPTTRDLRKGVIHPDVQTIIDANQLRATRSIARVLATSNTTNPKSRQIHVLVKVPESCLKANRY</sequence>
<evidence type="ECO:0000256" key="1">
    <source>
        <dbReference type="ARBA" id="ARBA00004340"/>
    </source>
</evidence>
<evidence type="ECO:0000259" key="4">
    <source>
        <dbReference type="Pfam" id="PF20147"/>
    </source>
</evidence>
<dbReference type="Proteomes" id="UP001165121">
    <property type="component" value="Unassembled WGS sequence"/>
</dbReference>
<dbReference type="InterPro" id="IPR045379">
    <property type="entry name" value="Crinkler_N"/>
</dbReference>
<comment type="caution">
    <text evidence="5">The sequence shown here is derived from an EMBL/GenBank/DDBJ whole genome shotgun (WGS) entry which is preliminary data.</text>
</comment>
<dbReference type="AlphaFoldDB" id="A0A9W6U789"/>
<organism evidence="5 6">
    <name type="scientific">Phytophthora fragariaefolia</name>
    <dbReference type="NCBI Taxonomy" id="1490495"/>
    <lineage>
        <taxon>Eukaryota</taxon>
        <taxon>Sar</taxon>
        <taxon>Stramenopiles</taxon>
        <taxon>Oomycota</taxon>
        <taxon>Peronosporomycetes</taxon>
        <taxon>Peronosporales</taxon>
        <taxon>Peronosporaceae</taxon>
        <taxon>Phytophthora</taxon>
    </lineage>
</organism>
<dbReference type="EMBL" id="BSXT01000436">
    <property type="protein sequence ID" value="GMF27374.1"/>
    <property type="molecule type" value="Genomic_DNA"/>
</dbReference>
<feature type="domain" description="Crinkler effector protein N-terminal" evidence="4">
    <location>
        <begin position="56"/>
        <end position="171"/>
    </location>
</feature>
<evidence type="ECO:0000313" key="6">
    <source>
        <dbReference type="Proteomes" id="UP001165121"/>
    </source>
</evidence>
<dbReference type="OrthoDB" id="167272at2759"/>
<keyword evidence="3" id="KW-0964">Secreted</keyword>
<evidence type="ECO:0000256" key="3">
    <source>
        <dbReference type="ARBA" id="ARBA00022525"/>
    </source>
</evidence>